<dbReference type="PROSITE" id="PS51450">
    <property type="entry name" value="LRR"/>
    <property type="match status" value="1"/>
</dbReference>
<dbReference type="KEGG" id="fll:EI427_08450"/>
<dbReference type="Gene3D" id="3.80.10.10">
    <property type="entry name" value="Ribonuclease Inhibitor"/>
    <property type="match status" value="1"/>
</dbReference>
<dbReference type="SUPFAM" id="SSF52058">
    <property type="entry name" value="L domain-like"/>
    <property type="match status" value="1"/>
</dbReference>
<organism evidence="4 5">
    <name type="scientific">Flammeovirga pectinis</name>
    <dbReference type="NCBI Taxonomy" id="2494373"/>
    <lineage>
        <taxon>Bacteria</taxon>
        <taxon>Pseudomonadati</taxon>
        <taxon>Bacteroidota</taxon>
        <taxon>Cytophagia</taxon>
        <taxon>Cytophagales</taxon>
        <taxon>Flammeovirgaceae</taxon>
        <taxon>Flammeovirga</taxon>
    </lineage>
</organism>
<keyword evidence="2" id="KW-0677">Repeat</keyword>
<evidence type="ECO:0000313" key="5">
    <source>
        <dbReference type="Proteomes" id="UP000267268"/>
    </source>
</evidence>
<evidence type="ECO:0000313" key="4">
    <source>
        <dbReference type="EMBL" id="AZQ62265.1"/>
    </source>
</evidence>
<dbReference type="RefSeq" id="WP_126613595.1">
    <property type="nucleotide sequence ID" value="NZ_CP034562.1"/>
</dbReference>
<feature type="signal peptide" evidence="3">
    <location>
        <begin position="1"/>
        <end position="21"/>
    </location>
</feature>
<dbReference type="EMBL" id="CP034562">
    <property type="protein sequence ID" value="AZQ62265.1"/>
    <property type="molecule type" value="Genomic_DNA"/>
</dbReference>
<evidence type="ECO:0000256" key="1">
    <source>
        <dbReference type="ARBA" id="ARBA00022729"/>
    </source>
</evidence>
<dbReference type="Pfam" id="PF13855">
    <property type="entry name" value="LRR_8"/>
    <property type="match status" value="1"/>
</dbReference>
<dbReference type="OrthoDB" id="1491619at2"/>
<feature type="chain" id="PRO_5018584666" description="Leucine-rich repeat domain-containing protein" evidence="3">
    <location>
        <begin position="22"/>
        <end position="187"/>
    </location>
</feature>
<keyword evidence="5" id="KW-1185">Reference proteome</keyword>
<evidence type="ECO:0000256" key="2">
    <source>
        <dbReference type="ARBA" id="ARBA00022737"/>
    </source>
</evidence>
<reference evidence="4 5" key="1">
    <citation type="submission" date="2018-12" db="EMBL/GenBank/DDBJ databases">
        <title>Flammeovirga pectinis sp. nov., isolated from the gut of the Korean scallop, Patinopecten yessoensis.</title>
        <authorList>
            <person name="Bae J.-W."/>
            <person name="Jeong Y.-S."/>
            <person name="Kang W."/>
        </authorList>
    </citation>
    <scope>NUCLEOTIDE SEQUENCE [LARGE SCALE GENOMIC DNA]</scope>
    <source>
        <strain evidence="4 5">L12M1</strain>
    </source>
</reference>
<name>A0A3Q9FNG2_9BACT</name>
<dbReference type="InterPro" id="IPR032675">
    <property type="entry name" value="LRR_dom_sf"/>
</dbReference>
<dbReference type="InterPro" id="IPR001611">
    <property type="entry name" value="Leu-rich_rpt"/>
</dbReference>
<keyword evidence="1 3" id="KW-0732">Signal</keyword>
<accession>A0A3Q9FNG2</accession>
<dbReference type="PANTHER" id="PTHR48060:SF21">
    <property type="entry name" value="L DOMAIN-LIKE PROTEIN"/>
    <property type="match status" value="1"/>
</dbReference>
<evidence type="ECO:0000256" key="3">
    <source>
        <dbReference type="SAM" id="SignalP"/>
    </source>
</evidence>
<dbReference type="InterPro" id="IPR053211">
    <property type="entry name" value="DNA_repair-toleration"/>
</dbReference>
<dbReference type="PROSITE" id="PS51257">
    <property type="entry name" value="PROKAR_LIPOPROTEIN"/>
    <property type="match status" value="1"/>
</dbReference>
<dbReference type="FunFam" id="3.80.10.10:FF:000383">
    <property type="entry name" value="Leucine-rich repeat receptor protein kinase EMS1"/>
    <property type="match status" value="1"/>
</dbReference>
<dbReference type="GO" id="GO:0030313">
    <property type="term" value="C:cell envelope"/>
    <property type="evidence" value="ECO:0007669"/>
    <property type="project" value="UniProtKB-SubCell"/>
</dbReference>
<proteinExistence type="predicted"/>
<protein>
    <recommendedName>
        <fullName evidence="6">Leucine-rich repeat domain-containing protein</fullName>
    </recommendedName>
</protein>
<dbReference type="Proteomes" id="UP000267268">
    <property type="component" value="Chromosome 1"/>
</dbReference>
<sequence length="187" mass="21291">MKKINTFLLSILLIAALFSCNKDKDLMSDRDVLQSLYQSTNGKGWYNKTGWGSAEPLSEWYGVEVDSKNRVTKVNLRGNNLNGTVPGNIGNLQELKILDLSDNKLRGSIPNQIRFLKKLSRLKMNHNSFTGMIDKGISELRKKDKGQLISLEVDQKNRFIEKQVLVKRTTNSKKGRGRGKKYTYPIQ</sequence>
<dbReference type="PANTHER" id="PTHR48060">
    <property type="entry name" value="DNA DAMAGE-REPAIR/TOLERATION PROTEIN DRT100"/>
    <property type="match status" value="1"/>
</dbReference>
<gene>
    <name evidence="4" type="ORF">EI427_08450</name>
</gene>
<evidence type="ECO:0008006" key="6">
    <source>
        <dbReference type="Google" id="ProtNLM"/>
    </source>
</evidence>
<dbReference type="AlphaFoldDB" id="A0A3Q9FNG2"/>